<dbReference type="SUPFAM" id="SSF51679">
    <property type="entry name" value="Bacterial luciferase-like"/>
    <property type="match status" value="1"/>
</dbReference>
<dbReference type="InterPro" id="IPR050766">
    <property type="entry name" value="Bact_Lucif_Oxidored"/>
</dbReference>
<evidence type="ECO:0000313" key="4">
    <source>
        <dbReference type="EMBL" id="ATL47941.1"/>
    </source>
</evidence>
<dbReference type="InterPro" id="IPR011251">
    <property type="entry name" value="Luciferase-like_dom"/>
</dbReference>
<comment type="similarity">
    <text evidence="1">To bacterial alkanal monooxygenase alpha and beta chains.</text>
</comment>
<name>A0A291QVI8_9BACT</name>
<dbReference type="PANTHER" id="PTHR30137">
    <property type="entry name" value="LUCIFERASE-LIKE MONOOXYGENASE"/>
    <property type="match status" value="1"/>
</dbReference>
<dbReference type="Proteomes" id="UP000220133">
    <property type="component" value="Chromosome"/>
</dbReference>
<dbReference type="RefSeq" id="WP_098194318.1">
    <property type="nucleotide sequence ID" value="NZ_CP023777.1"/>
</dbReference>
<dbReference type="InterPro" id="IPR019949">
    <property type="entry name" value="CmoO-like"/>
</dbReference>
<proteinExistence type="predicted"/>
<dbReference type="FunFam" id="3.20.20.30:FF:000002">
    <property type="entry name" value="LLM class flavin-dependent oxidoreductase"/>
    <property type="match status" value="1"/>
</dbReference>
<evidence type="ECO:0000256" key="1">
    <source>
        <dbReference type="ARBA" id="ARBA00007789"/>
    </source>
</evidence>
<organism evidence="4 5">
    <name type="scientific">Chitinophaga caeni</name>
    <dbReference type="NCBI Taxonomy" id="2029983"/>
    <lineage>
        <taxon>Bacteria</taxon>
        <taxon>Pseudomonadati</taxon>
        <taxon>Bacteroidota</taxon>
        <taxon>Chitinophagia</taxon>
        <taxon>Chitinophagales</taxon>
        <taxon>Chitinophagaceae</taxon>
        <taxon>Chitinophaga</taxon>
    </lineage>
</organism>
<dbReference type="PANTHER" id="PTHR30137:SF20">
    <property type="entry name" value="N-ACETYL-S-ALKYLCYSTEINE MONOOXYGENASE"/>
    <property type="match status" value="1"/>
</dbReference>
<dbReference type="GO" id="GO:0005829">
    <property type="term" value="C:cytosol"/>
    <property type="evidence" value="ECO:0007669"/>
    <property type="project" value="TreeGrafter"/>
</dbReference>
<dbReference type="InterPro" id="IPR036661">
    <property type="entry name" value="Luciferase-like_sf"/>
</dbReference>
<evidence type="ECO:0000256" key="2">
    <source>
        <dbReference type="ARBA" id="ARBA00074555"/>
    </source>
</evidence>
<dbReference type="OrthoDB" id="9780518at2"/>
<feature type="domain" description="Luciferase-like" evidence="3">
    <location>
        <begin position="6"/>
        <end position="303"/>
    </location>
</feature>
<gene>
    <name evidence="4" type="ORF">COR50_12605</name>
</gene>
<dbReference type="Pfam" id="PF00296">
    <property type="entry name" value="Bac_luciferase"/>
    <property type="match status" value="1"/>
</dbReference>
<dbReference type="NCBIfam" id="TIGR03558">
    <property type="entry name" value="oxido_grp_1"/>
    <property type="match status" value="1"/>
</dbReference>
<sequence>MGKLKLSILDQSQIRLGSNAREAVQESSQLVRHADELGYTRYWVSEHHNIQWLAGSTPEVLIAHLAGESKRIRVGSGGIMLPNHSALKVAENFRMLETLFPGRIDLGIGRAPGGDRLTAYLLNPSNQFKEEDFVQQITDLRGWLTDNDLAGTVHQKVKAIPKAETQPGMWILTSSGGSALIAAHFGLALSFAQFINPHGGPETIAQYYRNFQPSEQLPEPKANVGIFAFCSEDEQKILDWQMQIDHRILHIEKGRNGPMPSLEEIKEIEYSLEEMARIRFNRGRMLCGTPATLKPKLEALASSYGVDEIVISTISDQVQDRLDSYSLLANMFELSGL</sequence>
<dbReference type="EMBL" id="CP023777">
    <property type="protein sequence ID" value="ATL47941.1"/>
    <property type="molecule type" value="Genomic_DNA"/>
</dbReference>
<evidence type="ECO:0000259" key="3">
    <source>
        <dbReference type="Pfam" id="PF00296"/>
    </source>
</evidence>
<reference evidence="4 5" key="1">
    <citation type="submission" date="2017-10" db="EMBL/GenBank/DDBJ databases">
        <title>Paenichitinophaga pekingensis gen. nov., sp. nov., isolated from activated sludge.</title>
        <authorList>
            <person name="Jin D."/>
            <person name="Kong X."/>
            <person name="Deng Y."/>
            <person name="Bai Z."/>
        </authorList>
    </citation>
    <scope>NUCLEOTIDE SEQUENCE [LARGE SCALE GENOMIC DNA]</scope>
    <source>
        <strain evidence="4 5">13</strain>
    </source>
</reference>
<evidence type="ECO:0000313" key="5">
    <source>
        <dbReference type="Proteomes" id="UP000220133"/>
    </source>
</evidence>
<protein>
    <recommendedName>
        <fullName evidence="2">Luciferase-like monooxygenase</fullName>
    </recommendedName>
</protein>
<dbReference type="AlphaFoldDB" id="A0A291QVI8"/>
<dbReference type="Gene3D" id="3.20.20.30">
    <property type="entry name" value="Luciferase-like domain"/>
    <property type="match status" value="1"/>
</dbReference>
<dbReference type="KEGG" id="cbae:COR50_12605"/>
<accession>A0A291QVI8</accession>
<keyword evidence="5" id="KW-1185">Reference proteome</keyword>
<dbReference type="GO" id="GO:0016705">
    <property type="term" value="F:oxidoreductase activity, acting on paired donors, with incorporation or reduction of molecular oxygen"/>
    <property type="evidence" value="ECO:0007669"/>
    <property type="project" value="InterPro"/>
</dbReference>